<organism evidence="2">
    <name type="scientific">Arundo donax</name>
    <name type="common">Giant reed</name>
    <name type="synonym">Donax arundinaceus</name>
    <dbReference type="NCBI Taxonomy" id="35708"/>
    <lineage>
        <taxon>Eukaryota</taxon>
        <taxon>Viridiplantae</taxon>
        <taxon>Streptophyta</taxon>
        <taxon>Embryophyta</taxon>
        <taxon>Tracheophyta</taxon>
        <taxon>Spermatophyta</taxon>
        <taxon>Magnoliopsida</taxon>
        <taxon>Liliopsida</taxon>
        <taxon>Poales</taxon>
        <taxon>Poaceae</taxon>
        <taxon>PACMAD clade</taxon>
        <taxon>Arundinoideae</taxon>
        <taxon>Arundineae</taxon>
        <taxon>Arundo</taxon>
    </lineage>
</organism>
<accession>A0A0A9FZY7</accession>
<reference evidence="2" key="1">
    <citation type="submission" date="2014-09" db="EMBL/GenBank/DDBJ databases">
        <authorList>
            <person name="Magalhaes I.L.F."/>
            <person name="Oliveira U."/>
            <person name="Santos F.R."/>
            <person name="Vidigal T.H.D.A."/>
            <person name="Brescovit A.D."/>
            <person name="Santos A.J."/>
        </authorList>
    </citation>
    <scope>NUCLEOTIDE SEQUENCE</scope>
    <source>
        <tissue evidence="2">Shoot tissue taken approximately 20 cm above the soil surface</tissue>
    </source>
</reference>
<feature type="compositionally biased region" description="Basic and acidic residues" evidence="1">
    <location>
        <begin position="1"/>
        <end position="24"/>
    </location>
</feature>
<dbReference type="AlphaFoldDB" id="A0A0A9FZY7"/>
<reference evidence="2" key="2">
    <citation type="journal article" date="2015" name="Data Brief">
        <title>Shoot transcriptome of the giant reed, Arundo donax.</title>
        <authorList>
            <person name="Barrero R.A."/>
            <person name="Guerrero F.D."/>
            <person name="Moolhuijzen P."/>
            <person name="Goolsby J.A."/>
            <person name="Tidwell J."/>
            <person name="Bellgard S.E."/>
            <person name="Bellgard M.I."/>
        </authorList>
    </citation>
    <scope>NUCLEOTIDE SEQUENCE</scope>
    <source>
        <tissue evidence="2">Shoot tissue taken approximately 20 cm above the soil surface</tissue>
    </source>
</reference>
<proteinExistence type="predicted"/>
<evidence type="ECO:0000256" key="1">
    <source>
        <dbReference type="SAM" id="MobiDB-lite"/>
    </source>
</evidence>
<feature type="region of interest" description="Disordered" evidence="1">
    <location>
        <begin position="1"/>
        <end position="27"/>
    </location>
</feature>
<evidence type="ECO:0000313" key="2">
    <source>
        <dbReference type="EMBL" id="JAE18400.1"/>
    </source>
</evidence>
<dbReference type="EMBL" id="GBRH01179496">
    <property type="protein sequence ID" value="JAE18400.1"/>
    <property type="molecule type" value="Transcribed_RNA"/>
</dbReference>
<sequence length="143" mass="15716">MRERERPRERERERERTEGERTEDAGADLSHLSITSKGGWMQEQDGGAGAAALFSLSLSLSLSLLDFPLSVTCRVPARGHGWVKRPRFLSAGQPHDFPRARLDSLLPASISRAPSLGPPISQRRALYVVRLGLFGVGWTPNGA</sequence>
<name>A0A0A9FZY7_ARUDO</name>
<protein>
    <submittedName>
        <fullName evidence="2">Uncharacterized protein</fullName>
    </submittedName>
</protein>